<feature type="compositionally biased region" description="Gly residues" evidence="1">
    <location>
        <begin position="286"/>
        <end position="301"/>
    </location>
</feature>
<feature type="compositionally biased region" description="Low complexity" evidence="1">
    <location>
        <begin position="491"/>
        <end position="504"/>
    </location>
</feature>
<keyword evidence="2" id="KW-0812">Transmembrane</keyword>
<feature type="compositionally biased region" description="Low complexity" evidence="1">
    <location>
        <begin position="548"/>
        <end position="586"/>
    </location>
</feature>
<name>A0A7C4QSK1_9PLAN</name>
<sequence length="594" mass="60656">MEKLEPILKQKFWILLGVGLIMTITGWWMASGTLAATIADRRKKLDDLEKVIPSGEVPNNNWTQQLATINTAQEQLVDNARREMWERQKAVMFWPPTVDEFAKDVPYQGEFSLVARTLYRDHYADDVEKVWQMCKPFNPLDGSGIVIFPLQKFPQQRTGDLQPTSKQMWEWQEDLWLLVPIMEAIRDVNGGPQAQRLDASIHVIEKLYLVGGNRAALTSGGGGGGGAMGGMDGAMSAYTGGEDGGAMNLGALGGGNLGGLEGGLGGGRGGPPSGKVDFDPKEEYGDGGGGPGGGGGIGNLYGGSTGDDGGADLGALGGGGAATSTAQSVRRYVDDDPNLPYKTRAFYLSVIMDHRKIPDLLAELTADGESPWPIEIGRVQVARLNPDDGHSPGGIGGAGSLAAFGGSGAEYADGSGAGLSPMPTVGGAGSTPDYIPPEDGETASALPVGIGPQGRSPAGAFETILADPNLARVAICGLIYIYGEVKPPEQPASAEPPGAPASDAVAADPGATGVDPSADSSATVADPSAPTNPVASPADANPPAATEPAGNAPSAPASNPAAETPDASTPSSTSPAPAEAPGTSPENSSPTTPN</sequence>
<feature type="region of interest" description="Disordered" evidence="1">
    <location>
        <begin position="262"/>
        <end position="301"/>
    </location>
</feature>
<organism evidence="3">
    <name type="scientific">Schlesneria paludicola</name>
    <dbReference type="NCBI Taxonomy" id="360056"/>
    <lineage>
        <taxon>Bacteria</taxon>
        <taxon>Pseudomonadati</taxon>
        <taxon>Planctomycetota</taxon>
        <taxon>Planctomycetia</taxon>
        <taxon>Planctomycetales</taxon>
        <taxon>Planctomycetaceae</taxon>
        <taxon>Schlesneria</taxon>
    </lineage>
</organism>
<proteinExistence type="predicted"/>
<feature type="compositionally biased region" description="Polar residues" evidence="1">
    <location>
        <begin position="518"/>
        <end position="534"/>
    </location>
</feature>
<comment type="caution">
    <text evidence="3">The sequence shown here is derived from an EMBL/GenBank/DDBJ whole genome shotgun (WGS) entry which is preliminary data.</text>
</comment>
<evidence type="ECO:0000313" key="3">
    <source>
        <dbReference type="EMBL" id="HGT40328.1"/>
    </source>
</evidence>
<keyword evidence="2" id="KW-0472">Membrane</keyword>
<dbReference type="EMBL" id="DSVQ01000016">
    <property type="protein sequence ID" value="HGT40328.1"/>
    <property type="molecule type" value="Genomic_DNA"/>
</dbReference>
<evidence type="ECO:0000256" key="2">
    <source>
        <dbReference type="SAM" id="Phobius"/>
    </source>
</evidence>
<dbReference type="AlphaFoldDB" id="A0A7C4QSK1"/>
<feature type="region of interest" description="Disordered" evidence="1">
    <location>
        <begin position="488"/>
        <end position="594"/>
    </location>
</feature>
<accession>A0A7C4QSK1</accession>
<reference evidence="3" key="1">
    <citation type="journal article" date="2020" name="mSystems">
        <title>Genome- and Community-Level Interaction Insights into Carbon Utilization and Element Cycling Functions of Hydrothermarchaeota in Hydrothermal Sediment.</title>
        <authorList>
            <person name="Zhou Z."/>
            <person name="Liu Y."/>
            <person name="Xu W."/>
            <person name="Pan J."/>
            <person name="Luo Z.H."/>
            <person name="Li M."/>
        </authorList>
    </citation>
    <scope>NUCLEOTIDE SEQUENCE [LARGE SCALE GENOMIC DNA]</scope>
    <source>
        <strain evidence="3">SpSt-508</strain>
    </source>
</reference>
<evidence type="ECO:0000256" key="1">
    <source>
        <dbReference type="SAM" id="MobiDB-lite"/>
    </source>
</evidence>
<feature type="compositionally biased region" description="Gly residues" evidence="1">
    <location>
        <begin position="262"/>
        <end position="272"/>
    </location>
</feature>
<gene>
    <name evidence="3" type="ORF">ENS64_13870</name>
</gene>
<keyword evidence="2" id="KW-1133">Transmembrane helix</keyword>
<protein>
    <submittedName>
        <fullName evidence="3">Uncharacterized protein</fullName>
    </submittedName>
</protein>
<feature type="transmembrane region" description="Helical" evidence="2">
    <location>
        <begin position="12"/>
        <end position="30"/>
    </location>
</feature>